<feature type="compositionally biased region" description="Polar residues" evidence="1">
    <location>
        <begin position="34"/>
        <end position="45"/>
    </location>
</feature>
<feature type="region of interest" description="Disordered" evidence="1">
    <location>
        <begin position="1"/>
        <end position="20"/>
    </location>
</feature>
<feature type="compositionally biased region" description="Pro residues" evidence="1">
    <location>
        <begin position="1"/>
        <end position="13"/>
    </location>
</feature>
<gene>
    <name evidence="2" type="ORF">TT172_LOCUS8179</name>
</gene>
<organism evidence="2 3">
    <name type="scientific">Thermothielavioides terrestris</name>
    <dbReference type="NCBI Taxonomy" id="2587410"/>
    <lineage>
        <taxon>Eukaryota</taxon>
        <taxon>Fungi</taxon>
        <taxon>Dikarya</taxon>
        <taxon>Ascomycota</taxon>
        <taxon>Pezizomycotina</taxon>
        <taxon>Sordariomycetes</taxon>
        <taxon>Sordariomycetidae</taxon>
        <taxon>Sordariales</taxon>
        <taxon>Chaetomiaceae</taxon>
        <taxon>Thermothielavioides</taxon>
    </lineage>
</organism>
<name>A0A446BTR8_9PEZI</name>
<reference evidence="2 3" key="1">
    <citation type="submission" date="2018-04" db="EMBL/GenBank/DDBJ databases">
        <authorList>
            <person name="Huttner S."/>
            <person name="Dainat J."/>
        </authorList>
    </citation>
    <scope>NUCLEOTIDE SEQUENCE [LARGE SCALE GENOMIC DNA]</scope>
</reference>
<accession>A0A446BTR8</accession>
<feature type="compositionally biased region" description="Basic and acidic residues" evidence="1">
    <location>
        <begin position="64"/>
        <end position="74"/>
    </location>
</feature>
<dbReference type="SUPFAM" id="SSF88697">
    <property type="entry name" value="PUA domain-like"/>
    <property type="match status" value="1"/>
</dbReference>
<evidence type="ECO:0000256" key="1">
    <source>
        <dbReference type="SAM" id="MobiDB-lite"/>
    </source>
</evidence>
<evidence type="ECO:0000313" key="2">
    <source>
        <dbReference type="EMBL" id="SPQ25760.1"/>
    </source>
</evidence>
<dbReference type="InterPro" id="IPR015947">
    <property type="entry name" value="PUA-like_sf"/>
</dbReference>
<evidence type="ECO:0000313" key="3">
    <source>
        <dbReference type="Proteomes" id="UP000289323"/>
    </source>
</evidence>
<dbReference type="EMBL" id="OUUZ01000015">
    <property type="protein sequence ID" value="SPQ25760.1"/>
    <property type="molecule type" value="Genomic_DNA"/>
</dbReference>
<feature type="region of interest" description="Disordered" evidence="1">
    <location>
        <begin position="25"/>
        <end position="74"/>
    </location>
</feature>
<dbReference type="AlphaFoldDB" id="A0A446BTR8"/>
<dbReference type="Proteomes" id="UP000289323">
    <property type="component" value="Unassembled WGS sequence"/>
</dbReference>
<protein>
    <submittedName>
        <fullName evidence="2">79158681-b54b-4372-a33b-c98635f3957e</fullName>
    </submittedName>
</protein>
<sequence>MSPVRPSPGPSPAKKPRSFTQTTLTSAFLRRESPGTSKSGSTSALHRTIDGRIAKKPTPTTPKPKADSEAGSDNDRVLSDVLLSIKPVHLANIASRQKNHEYRKYRLRDGVTRLWFYETSEGGSGRASITYAHRHHPPDIRRTPGTVPLDPPGIGNEDFNAGRKQSRFGYPVLELWELVRPVTLAEMKDKWGMNSAPMGWRYVGRGLWEDRWGGEDADGKEDRGGRVRRVF</sequence>
<proteinExistence type="predicted"/>